<dbReference type="GO" id="GO:0008649">
    <property type="term" value="F:rRNA methyltransferase activity"/>
    <property type="evidence" value="ECO:0007669"/>
    <property type="project" value="InterPro"/>
</dbReference>
<evidence type="ECO:0000256" key="3">
    <source>
        <dbReference type="ARBA" id="ARBA00012140"/>
    </source>
</evidence>
<evidence type="ECO:0000313" key="16">
    <source>
        <dbReference type="Proteomes" id="UP000809273"/>
    </source>
</evidence>
<dbReference type="Gene3D" id="3.40.50.150">
    <property type="entry name" value="Vaccinia Virus protein VP39"/>
    <property type="match status" value="1"/>
</dbReference>
<accession>A0A9D8KF49</accession>
<dbReference type="PROSITE" id="PS51686">
    <property type="entry name" value="SAM_MT_RSMB_NOP"/>
    <property type="match status" value="1"/>
</dbReference>
<reference evidence="15" key="1">
    <citation type="journal article" date="2021" name="Environ. Microbiol.">
        <title>Genomic characterization of three novel Desulfobacterota classes expand the metabolic and phylogenetic diversity of the phylum.</title>
        <authorList>
            <person name="Murphy C.L."/>
            <person name="Biggerstaff J."/>
            <person name="Eichhorn A."/>
            <person name="Ewing E."/>
            <person name="Shahan R."/>
            <person name="Soriano D."/>
            <person name="Stewart S."/>
            <person name="VanMol K."/>
            <person name="Walker R."/>
            <person name="Walters P."/>
            <person name="Elshahed M.S."/>
            <person name="Youssef N.H."/>
        </authorList>
    </citation>
    <scope>NUCLEOTIDE SEQUENCE</scope>
    <source>
        <strain evidence="15">Zod_Metabat.24</strain>
    </source>
</reference>
<keyword evidence="4" id="KW-0963">Cytoplasm</keyword>
<dbReference type="SUPFAM" id="SSF48013">
    <property type="entry name" value="NusB-like"/>
    <property type="match status" value="1"/>
</dbReference>
<dbReference type="InterPro" id="IPR035926">
    <property type="entry name" value="NusB-like_sf"/>
</dbReference>
<feature type="domain" description="SAM-dependent MTase RsmB/NOP-type" evidence="14">
    <location>
        <begin position="176"/>
        <end position="466"/>
    </location>
</feature>
<evidence type="ECO:0000256" key="7">
    <source>
        <dbReference type="ARBA" id="ARBA00022679"/>
    </source>
</evidence>
<dbReference type="GO" id="GO:0003723">
    <property type="term" value="F:RNA binding"/>
    <property type="evidence" value="ECO:0007669"/>
    <property type="project" value="UniProtKB-UniRule"/>
</dbReference>
<dbReference type="AlphaFoldDB" id="A0A9D8KF49"/>
<evidence type="ECO:0000313" key="15">
    <source>
        <dbReference type="EMBL" id="MBN1573058.1"/>
    </source>
</evidence>
<dbReference type="GO" id="GO:0006355">
    <property type="term" value="P:regulation of DNA-templated transcription"/>
    <property type="evidence" value="ECO:0007669"/>
    <property type="project" value="InterPro"/>
</dbReference>
<dbReference type="InterPro" id="IPR054728">
    <property type="entry name" value="RsmB-like_ferredoxin"/>
</dbReference>
<evidence type="ECO:0000256" key="5">
    <source>
        <dbReference type="ARBA" id="ARBA00022552"/>
    </source>
</evidence>
<evidence type="ECO:0000256" key="10">
    <source>
        <dbReference type="ARBA" id="ARBA00030399"/>
    </source>
</evidence>
<organism evidence="15 16">
    <name type="scientific">Candidatus Zymogenus saltonus</name>
    <dbReference type="NCBI Taxonomy" id="2844893"/>
    <lineage>
        <taxon>Bacteria</taxon>
        <taxon>Deltaproteobacteria</taxon>
        <taxon>Candidatus Zymogenia</taxon>
        <taxon>Candidatus Zymogeniales</taxon>
        <taxon>Candidatus Zymogenaceae</taxon>
        <taxon>Candidatus Zymogenus</taxon>
    </lineage>
</organism>
<comment type="caution">
    <text evidence="15">The sequence shown here is derived from an EMBL/GenBank/DDBJ whole genome shotgun (WGS) entry which is preliminary data.</text>
</comment>
<evidence type="ECO:0000256" key="6">
    <source>
        <dbReference type="ARBA" id="ARBA00022603"/>
    </source>
</evidence>
<dbReference type="Pfam" id="PF01029">
    <property type="entry name" value="NusB"/>
    <property type="match status" value="1"/>
</dbReference>
<dbReference type="Gene3D" id="1.10.940.10">
    <property type="entry name" value="NusB-like"/>
    <property type="match status" value="1"/>
</dbReference>
<keyword evidence="5" id="KW-0698">rRNA processing</keyword>
<dbReference type="InterPro" id="IPR006027">
    <property type="entry name" value="NusB_RsmB_TIM44"/>
</dbReference>
<dbReference type="NCBIfam" id="TIGR00563">
    <property type="entry name" value="rsmB"/>
    <property type="match status" value="1"/>
</dbReference>
<gene>
    <name evidence="15" type="primary">rsmB</name>
    <name evidence="15" type="ORF">JW984_07680</name>
</gene>
<dbReference type="InterPro" id="IPR023267">
    <property type="entry name" value="RCMT"/>
</dbReference>
<evidence type="ECO:0000256" key="9">
    <source>
        <dbReference type="ARBA" id="ARBA00022884"/>
    </source>
</evidence>
<keyword evidence="6 13" id="KW-0489">Methyltransferase</keyword>
<comment type="similarity">
    <text evidence="13">Belongs to the class I-like SAM-binding methyltransferase superfamily. RsmB/NOP family.</text>
</comment>
<feature type="binding site" evidence="13">
    <location>
        <position position="335"/>
    </location>
    <ligand>
        <name>S-adenosyl-L-methionine</name>
        <dbReference type="ChEBI" id="CHEBI:59789"/>
    </ligand>
</feature>
<dbReference type="PANTHER" id="PTHR22807">
    <property type="entry name" value="NOP2 YEAST -RELATED NOL1/NOP2/FMU SUN DOMAIN-CONTAINING"/>
    <property type="match status" value="1"/>
</dbReference>
<dbReference type="InterPro" id="IPR029063">
    <property type="entry name" value="SAM-dependent_MTases_sf"/>
</dbReference>
<reference evidence="15" key="2">
    <citation type="submission" date="2021-01" db="EMBL/GenBank/DDBJ databases">
        <authorList>
            <person name="Hahn C.R."/>
            <person name="Youssef N.H."/>
            <person name="Elshahed M."/>
        </authorList>
    </citation>
    <scope>NUCLEOTIDE SEQUENCE</scope>
    <source>
        <strain evidence="15">Zod_Metabat.24</strain>
    </source>
</reference>
<dbReference type="PANTHER" id="PTHR22807:SF53">
    <property type="entry name" value="RIBOSOMAL RNA SMALL SUBUNIT METHYLTRANSFERASE B-RELATED"/>
    <property type="match status" value="1"/>
</dbReference>
<dbReference type="NCBIfam" id="NF011494">
    <property type="entry name" value="PRK14902.1"/>
    <property type="match status" value="1"/>
</dbReference>
<sequence>MTGPRDVAVSAVNAVLQKGVYSDTVLDILLSRDETAAKSLSQKDRALSTELTYGVLRNLKRIDFILSRFSKRPLESLDDKVLNILRVALYQIVFLEKIPPYAAVNEAVELAAIYGKRSAGSFINGVLRSALRSMDGIEYPDEQGDPAGFLSVYYSLPEWLSRFFIDNFGYETAKAIAGTYSTRPPVAIRTNVMRLTRGELLEVLIDRGFDAASTRYSPHGIIVNGGGALFRDELYLDGSFTLQDEASQLVPIIVDPKPEMRILDLCSAPGIKGTFISELMEDGGFVLSIDINEGRAGSIAENAKRLGIGSLKTVVADSNSLPLRESELFDLVLVDPPCSGLGTLRRNPEIKWRLKEKEIETLIENQRSILKAAAGRVKRGGALVYCVCTINPAEGIGVVEDFLKEHGDFSFEDVSDYLGEGTDRLVSKECLFTPPQVFDDGVSGNIKAPGDSDCPDGFFAARLKRLG</sequence>
<name>A0A9D8KF49_9DELT</name>
<comment type="function">
    <text evidence="1">Specifically methylates the cytosine at position 967 (m5C967) of 16S rRNA.</text>
</comment>
<keyword evidence="8 13" id="KW-0949">S-adenosyl-L-methionine</keyword>
<proteinExistence type="inferred from homology"/>
<keyword evidence="9 13" id="KW-0694">RNA-binding</keyword>
<evidence type="ECO:0000256" key="8">
    <source>
        <dbReference type="ARBA" id="ARBA00022691"/>
    </source>
</evidence>
<evidence type="ECO:0000256" key="4">
    <source>
        <dbReference type="ARBA" id="ARBA00022490"/>
    </source>
</evidence>
<dbReference type="Pfam" id="PF01189">
    <property type="entry name" value="Methyltr_RsmB-F"/>
    <property type="match status" value="1"/>
</dbReference>
<dbReference type="CDD" id="cd02440">
    <property type="entry name" value="AdoMet_MTases"/>
    <property type="match status" value="1"/>
</dbReference>
<dbReference type="InterPro" id="IPR004573">
    <property type="entry name" value="rRNA_ssu_MeTfrase_B"/>
</dbReference>
<dbReference type="InterPro" id="IPR049560">
    <property type="entry name" value="MeTrfase_RsmB-F_NOP2_cat"/>
</dbReference>
<dbReference type="GO" id="GO:0005737">
    <property type="term" value="C:cytoplasm"/>
    <property type="evidence" value="ECO:0007669"/>
    <property type="project" value="UniProtKB-SubCell"/>
</dbReference>
<dbReference type="EC" id="2.1.1.176" evidence="3"/>
<feature type="active site" description="Nucleophile" evidence="13">
    <location>
        <position position="388"/>
    </location>
</feature>
<dbReference type="InterPro" id="IPR001678">
    <property type="entry name" value="MeTrfase_RsmB-F_NOP2_dom"/>
</dbReference>
<protein>
    <recommendedName>
        <fullName evidence="3">16S rRNA (cytosine(967)-C(5))-methyltransferase</fullName>
        <ecNumber evidence="3">2.1.1.176</ecNumber>
    </recommendedName>
    <alternativeName>
        <fullName evidence="10">16S rRNA m5C967 methyltransferase</fullName>
    </alternativeName>
    <alternativeName>
        <fullName evidence="11">rRNA (cytosine-C(5)-)-methyltransferase RsmB</fullName>
    </alternativeName>
</protein>
<evidence type="ECO:0000256" key="1">
    <source>
        <dbReference type="ARBA" id="ARBA00002724"/>
    </source>
</evidence>
<dbReference type="SUPFAM" id="SSF53335">
    <property type="entry name" value="S-adenosyl-L-methionine-dependent methyltransferases"/>
    <property type="match status" value="1"/>
</dbReference>
<evidence type="ECO:0000256" key="12">
    <source>
        <dbReference type="ARBA" id="ARBA00047283"/>
    </source>
</evidence>
<evidence type="ECO:0000259" key="14">
    <source>
        <dbReference type="PROSITE" id="PS51686"/>
    </source>
</evidence>
<evidence type="ECO:0000256" key="13">
    <source>
        <dbReference type="PROSITE-ProRule" id="PRU01023"/>
    </source>
</evidence>
<keyword evidence="7 13" id="KW-0808">Transferase</keyword>
<feature type="binding site" evidence="13">
    <location>
        <position position="290"/>
    </location>
    <ligand>
        <name>S-adenosyl-L-methionine</name>
        <dbReference type="ChEBI" id="CHEBI:59789"/>
    </ligand>
</feature>
<dbReference type="EMBL" id="JAFGIX010000037">
    <property type="protein sequence ID" value="MBN1573058.1"/>
    <property type="molecule type" value="Genomic_DNA"/>
</dbReference>
<comment type="catalytic activity">
    <reaction evidence="12">
        <text>cytidine(967) in 16S rRNA + S-adenosyl-L-methionine = 5-methylcytidine(967) in 16S rRNA + S-adenosyl-L-homocysteine + H(+)</text>
        <dbReference type="Rhea" id="RHEA:42748"/>
        <dbReference type="Rhea" id="RHEA-COMP:10219"/>
        <dbReference type="Rhea" id="RHEA-COMP:10220"/>
        <dbReference type="ChEBI" id="CHEBI:15378"/>
        <dbReference type="ChEBI" id="CHEBI:57856"/>
        <dbReference type="ChEBI" id="CHEBI:59789"/>
        <dbReference type="ChEBI" id="CHEBI:74483"/>
        <dbReference type="ChEBI" id="CHEBI:82748"/>
        <dbReference type="EC" id="2.1.1.176"/>
    </reaction>
</comment>
<comment type="subcellular location">
    <subcellularLocation>
        <location evidence="2">Cytoplasm</location>
    </subcellularLocation>
</comment>
<evidence type="ECO:0000256" key="2">
    <source>
        <dbReference type="ARBA" id="ARBA00004496"/>
    </source>
</evidence>
<dbReference type="Proteomes" id="UP000809273">
    <property type="component" value="Unassembled WGS sequence"/>
</dbReference>
<dbReference type="PRINTS" id="PR02008">
    <property type="entry name" value="RCMTFAMILY"/>
</dbReference>
<dbReference type="Gene3D" id="3.30.70.1170">
    <property type="entry name" value="Sun protein, domain 3"/>
    <property type="match status" value="1"/>
</dbReference>
<evidence type="ECO:0000256" key="11">
    <source>
        <dbReference type="ARBA" id="ARBA00031088"/>
    </source>
</evidence>
<dbReference type="Pfam" id="PF22458">
    <property type="entry name" value="RsmF-B_ferredox"/>
    <property type="match status" value="1"/>
</dbReference>
<feature type="binding site" evidence="13">
    <location>
        <position position="317"/>
    </location>
    <ligand>
        <name>S-adenosyl-L-methionine</name>
        <dbReference type="ChEBI" id="CHEBI:59789"/>
    </ligand>
</feature>
<feature type="binding site" evidence="13">
    <location>
        <begin position="266"/>
        <end position="272"/>
    </location>
    <ligand>
        <name>S-adenosyl-L-methionine</name>
        <dbReference type="ChEBI" id="CHEBI:59789"/>
    </ligand>
</feature>